<feature type="repeat" description="RCC1" evidence="15">
    <location>
        <begin position="635"/>
        <end position="686"/>
    </location>
</feature>
<dbReference type="InterPro" id="IPR009091">
    <property type="entry name" value="RCC1/BLIP-II"/>
</dbReference>
<keyword evidence="7" id="KW-0597">Phosphoprotein</keyword>
<dbReference type="InterPro" id="IPR000719">
    <property type="entry name" value="Prot_kinase_dom"/>
</dbReference>
<evidence type="ECO:0000259" key="19">
    <source>
        <dbReference type="PROSITE" id="PS50151"/>
    </source>
</evidence>
<dbReference type="Gene3D" id="2.130.10.30">
    <property type="entry name" value="Regulator of chromosome condensation 1/beta-lactamase-inhibitor protein II"/>
    <property type="match status" value="1"/>
</dbReference>
<accession>A0ABP0FN82</accession>
<dbReference type="InterPro" id="IPR017441">
    <property type="entry name" value="Protein_kinase_ATP_BS"/>
</dbReference>
<dbReference type="PROSITE" id="PS50012">
    <property type="entry name" value="RCC1_3"/>
    <property type="match status" value="5"/>
</dbReference>
<dbReference type="PROSITE" id="PS50011">
    <property type="entry name" value="PROTEIN_KINASE_DOM"/>
    <property type="match status" value="1"/>
</dbReference>
<keyword evidence="6" id="KW-0723">Serine/threonine-protein kinase</keyword>
<evidence type="ECO:0000256" key="11">
    <source>
        <dbReference type="ARBA" id="ARBA00022741"/>
    </source>
</evidence>
<dbReference type="SMART" id="SM00220">
    <property type="entry name" value="S_TKc"/>
    <property type="match status" value="1"/>
</dbReference>
<feature type="repeat" description="RCC1" evidence="15">
    <location>
        <begin position="737"/>
        <end position="803"/>
    </location>
</feature>
<organism evidence="20 21">
    <name type="scientific">Clavelina lepadiformis</name>
    <name type="common">Light-bulb sea squirt</name>
    <name type="synonym">Ascidia lepadiformis</name>
    <dbReference type="NCBI Taxonomy" id="159417"/>
    <lineage>
        <taxon>Eukaryota</taxon>
        <taxon>Metazoa</taxon>
        <taxon>Chordata</taxon>
        <taxon>Tunicata</taxon>
        <taxon>Ascidiacea</taxon>
        <taxon>Aplousobranchia</taxon>
        <taxon>Clavelinidae</taxon>
        <taxon>Clavelina</taxon>
    </lineage>
</organism>
<dbReference type="PANTHER" id="PTHR44535:SF5">
    <property type="entry name" value="PROTEIN KINASE DOMAIN-CONTAINING PROTEIN"/>
    <property type="match status" value="1"/>
</dbReference>
<dbReference type="CDD" id="cd08215">
    <property type="entry name" value="STKc_Nek"/>
    <property type="match status" value="1"/>
</dbReference>
<keyword evidence="12" id="KW-0418">Kinase</keyword>
<feature type="compositionally biased region" description="Polar residues" evidence="17">
    <location>
        <begin position="1114"/>
        <end position="1125"/>
    </location>
</feature>
<feature type="compositionally biased region" description="Low complexity" evidence="17">
    <location>
        <begin position="872"/>
        <end position="882"/>
    </location>
</feature>
<dbReference type="InterPro" id="IPR011009">
    <property type="entry name" value="Kinase-like_dom_sf"/>
</dbReference>
<evidence type="ECO:0000313" key="20">
    <source>
        <dbReference type="EMBL" id="CAK8681104.1"/>
    </source>
</evidence>
<feature type="compositionally biased region" description="Low complexity" evidence="17">
    <location>
        <begin position="1063"/>
        <end position="1075"/>
    </location>
</feature>
<evidence type="ECO:0000256" key="2">
    <source>
        <dbReference type="ARBA" id="ARBA00004496"/>
    </source>
</evidence>
<evidence type="ECO:0000256" key="5">
    <source>
        <dbReference type="ARBA" id="ARBA00022490"/>
    </source>
</evidence>
<feature type="region of interest" description="Disordered" evidence="17">
    <location>
        <begin position="924"/>
        <end position="948"/>
    </location>
</feature>
<evidence type="ECO:0000256" key="16">
    <source>
        <dbReference type="PROSITE-ProRule" id="PRU10141"/>
    </source>
</evidence>
<dbReference type="Pfam" id="PF00069">
    <property type="entry name" value="Pkinase"/>
    <property type="match status" value="1"/>
</dbReference>
<evidence type="ECO:0000256" key="13">
    <source>
        <dbReference type="ARBA" id="ARBA00022840"/>
    </source>
</evidence>
<feature type="binding site" evidence="16">
    <location>
        <position position="286"/>
    </location>
    <ligand>
        <name>ATP</name>
        <dbReference type="ChEBI" id="CHEBI:30616"/>
    </ligand>
</feature>
<gene>
    <name evidence="20" type="ORF">CVLEPA_LOCUS11341</name>
</gene>
<dbReference type="Proteomes" id="UP001642483">
    <property type="component" value="Unassembled WGS sequence"/>
</dbReference>
<evidence type="ECO:0000256" key="6">
    <source>
        <dbReference type="ARBA" id="ARBA00022527"/>
    </source>
</evidence>
<dbReference type="PANTHER" id="PTHR44535">
    <property type="entry name" value="PROTEIN CBG16200"/>
    <property type="match status" value="1"/>
</dbReference>
<evidence type="ECO:0000256" key="10">
    <source>
        <dbReference type="ARBA" id="ARBA00022737"/>
    </source>
</evidence>
<keyword evidence="10" id="KW-0677">Repeat</keyword>
<evidence type="ECO:0000256" key="3">
    <source>
        <dbReference type="ARBA" id="ARBA00010886"/>
    </source>
</evidence>
<evidence type="ECO:0000256" key="15">
    <source>
        <dbReference type="PROSITE-ProRule" id="PRU00235"/>
    </source>
</evidence>
<keyword evidence="13 16" id="KW-0067">ATP-binding</keyword>
<evidence type="ECO:0000313" key="21">
    <source>
        <dbReference type="Proteomes" id="UP001642483"/>
    </source>
</evidence>
<feature type="compositionally biased region" description="Low complexity" evidence="17">
    <location>
        <begin position="30"/>
        <end position="45"/>
    </location>
</feature>
<keyword evidence="11 16" id="KW-0547">Nucleotide-binding</keyword>
<comment type="caution">
    <text evidence="20">The sequence shown here is derived from an EMBL/GenBank/DDBJ whole genome shotgun (WGS) entry which is preliminary data.</text>
</comment>
<evidence type="ECO:0000256" key="7">
    <source>
        <dbReference type="ARBA" id="ARBA00022553"/>
    </source>
</evidence>
<comment type="subcellular location">
    <subcellularLocation>
        <location evidence="2">Cytoplasm</location>
    </subcellularLocation>
</comment>
<dbReference type="InterPro" id="IPR051997">
    <property type="entry name" value="STK_NEK"/>
</dbReference>
<dbReference type="Gene3D" id="1.10.510.10">
    <property type="entry name" value="Transferase(Phosphotransferase) domain 1"/>
    <property type="match status" value="1"/>
</dbReference>
<reference evidence="20 21" key="1">
    <citation type="submission" date="2024-02" db="EMBL/GenBank/DDBJ databases">
        <authorList>
            <person name="Daric V."/>
            <person name="Darras S."/>
        </authorList>
    </citation>
    <scope>NUCLEOTIDE SEQUENCE [LARGE SCALE GENOMIC DNA]</scope>
</reference>
<dbReference type="PROSITE" id="PS00108">
    <property type="entry name" value="PROTEIN_KINASE_ST"/>
    <property type="match status" value="1"/>
</dbReference>
<keyword evidence="14" id="KW-0460">Magnesium</keyword>
<dbReference type="InterPro" id="IPR001943">
    <property type="entry name" value="UVR_dom"/>
</dbReference>
<feature type="compositionally biased region" description="Polar residues" evidence="17">
    <location>
        <begin position="932"/>
        <end position="945"/>
    </location>
</feature>
<dbReference type="InterPro" id="IPR000408">
    <property type="entry name" value="Reg_chr_condens"/>
</dbReference>
<sequence length="1263" mass="139197">MNSNKQIKPSSKLLVQKPTRSRSVSPRPQVKVNSNRKVSSSVNPKATAQDEKLTPVYAKEPTTIINQTRRINLPPKLLLVSSRCKYAAILEKSVNPEVVVVLYNYDTITFDSLLALVCASLDPGQRISSVACMMTCKPNGMFMVHLNNGMGVLGTATQISATHGPGQFFKILFEKFVDTSAPQCRLDLLAVGCQPGSYLQDLQLLIDIPVHISKEMFGSDTHVELPDGTKTTIGEIYFKPDKLRNWNSGTYQTIDLFEKIRMVGKGAFGTAVLYRKKDDNSLVVLKEINMTELNSQERLMAINETKVLAMLNHPNIICYYDTFEDHGVLMIEMEYADDGTLAQYLAKQDSPLEEKTVVLMFNQIVCGIAYMHKQSILHRDLKTSNIFLTTDGIVKISDFGLSKVMTSKTKVANTVLGTPYYISPEICEGKPYGEKSDIWALGCILYELAMQQRTFEGTNLPALVNKIINGQIAPIRGGYSAELRKLVKEMLSKEPEQRPTAEAIQAEQMVKLLAPFSHDERPHFSPGSRGSSERKQNEGTRSVLYLYNIAGTTISPIEGFPSKIKIRQVAVGKNHVVVVAMERVVYTWGDNHHGQLGHGHFETISKPKPVDALKGKSVISAGCGDNFSVFLSDNGITMTCGDGSQGCLGHGNCDGLTRPKLVESLLSIDVTTVACGSNHVVVLGDNGEMYSWGCGDHGRLGIGTEENAVEPMRVNVTQPIRDVRCGHDATIFITAVGTLLACGNNKYNKLGLNERTGFLTVFQNRLKKTEVEFRKTPTATVKSIKGVVDVAMGRNHTAVLTDHDHVCVLGSNKEGQMGSGGSKAHPSPFHVKSIKDHQVLVIACGDTYTAAGTSNGILLYWGTRFGNFTSSSSGGLLQPPGSDKGHRRTMSTTSTLSVRSCSSCQPDSAYASECISRSSSFQDISMEENDSESGQPLNQSQSSDSRLPEVIYDPVPILDIRSPESQGDLTAYLDNLIPFRENIFIVVETNAPISSQSSIKEKKARALKNRGSMQSLKVPYVHQSVSSNDSSEASDLSSTPKWLKEELEEARKEQVKDEKVLPKKSLPSKSSPVPSSKHKWNNSHKTSPTITTKSSRLPRKISSAKSDSSSDSSTPNHLTVESTSKGGRRSSFDASNRGRNPSPRRSPLPKTSNRLEVGKTPARRNSAGRSPIRSSAQMNEEIERLAKEKRESDAKFAQLKKEHEDLLKRMQENHEKEKFEQEQKLKDEISLLREELNILVKKEVESGRKVVDRSVQSKFCILQ</sequence>
<evidence type="ECO:0000256" key="12">
    <source>
        <dbReference type="ARBA" id="ARBA00022777"/>
    </source>
</evidence>
<comment type="similarity">
    <text evidence="3">Belongs to the protein kinase superfamily. NEK Ser/Thr protein kinase family. NIMA subfamily.</text>
</comment>
<feature type="domain" description="Protein kinase" evidence="18">
    <location>
        <begin position="257"/>
        <end position="510"/>
    </location>
</feature>
<name>A0ABP0FN82_CLALP</name>
<keyword evidence="9" id="KW-0479">Metal-binding</keyword>
<dbReference type="PRINTS" id="PR00633">
    <property type="entry name" value="RCCNDNSATION"/>
</dbReference>
<evidence type="ECO:0000256" key="8">
    <source>
        <dbReference type="ARBA" id="ARBA00022679"/>
    </source>
</evidence>
<evidence type="ECO:0000256" key="1">
    <source>
        <dbReference type="ARBA" id="ARBA00001946"/>
    </source>
</evidence>
<feature type="compositionally biased region" description="Basic and acidic residues" evidence="17">
    <location>
        <begin position="1047"/>
        <end position="1061"/>
    </location>
</feature>
<feature type="repeat" description="RCC1" evidence="15">
    <location>
        <begin position="687"/>
        <end position="736"/>
    </location>
</feature>
<feature type="domain" description="UVR" evidence="19">
    <location>
        <begin position="1200"/>
        <end position="1235"/>
    </location>
</feature>
<dbReference type="EC" id="2.7.11.1" evidence="4"/>
<feature type="region of interest" description="Disordered" evidence="17">
    <location>
        <begin position="872"/>
        <end position="896"/>
    </location>
</feature>
<protein>
    <recommendedName>
        <fullName evidence="4">non-specific serine/threonine protein kinase</fullName>
        <ecNumber evidence="4">2.7.11.1</ecNumber>
    </recommendedName>
</protein>
<dbReference type="Pfam" id="PF25390">
    <property type="entry name" value="WD40_RLD"/>
    <property type="match status" value="1"/>
</dbReference>
<dbReference type="PROSITE" id="PS00107">
    <property type="entry name" value="PROTEIN_KINASE_ATP"/>
    <property type="match status" value="1"/>
</dbReference>
<feature type="repeat" description="RCC1" evidence="15">
    <location>
        <begin position="583"/>
        <end position="634"/>
    </location>
</feature>
<evidence type="ECO:0000259" key="18">
    <source>
        <dbReference type="PROSITE" id="PS50011"/>
    </source>
</evidence>
<dbReference type="InterPro" id="IPR008271">
    <property type="entry name" value="Ser/Thr_kinase_AS"/>
</dbReference>
<dbReference type="EMBL" id="CAWYQH010000079">
    <property type="protein sequence ID" value="CAK8681104.1"/>
    <property type="molecule type" value="Genomic_DNA"/>
</dbReference>
<evidence type="ECO:0000256" key="9">
    <source>
        <dbReference type="ARBA" id="ARBA00022723"/>
    </source>
</evidence>
<keyword evidence="21" id="KW-1185">Reference proteome</keyword>
<feature type="region of interest" description="Disordered" evidence="17">
    <location>
        <begin position="1"/>
        <end position="51"/>
    </location>
</feature>
<comment type="cofactor">
    <cofactor evidence="1">
        <name>Mg(2+)</name>
        <dbReference type="ChEBI" id="CHEBI:18420"/>
    </cofactor>
</comment>
<evidence type="ECO:0000256" key="4">
    <source>
        <dbReference type="ARBA" id="ARBA00012513"/>
    </source>
</evidence>
<feature type="repeat" description="RCC1" evidence="15">
    <location>
        <begin position="804"/>
        <end position="855"/>
    </location>
</feature>
<dbReference type="PROSITE" id="PS50151">
    <property type="entry name" value="UVR"/>
    <property type="match status" value="1"/>
</dbReference>
<keyword evidence="8" id="KW-0808">Transferase</keyword>
<dbReference type="SUPFAM" id="SSF56112">
    <property type="entry name" value="Protein kinase-like (PK-like)"/>
    <property type="match status" value="1"/>
</dbReference>
<proteinExistence type="inferred from homology"/>
<feature type="region of interest" description="Disordered" evidence="17">
    <location>
        <begin position="518"/>
        <end position="537"/>
    </location>
</feature>
<dbReference type="SUPFAM" id="SSF50985">
    <property type="entry name" value="RCC1/BLIP-II"/>
    <property type="match status" value="1"/>
</dbReference>
<feature type="compositionally biased region" description="Low complexity" evidence="17">
    <location>
        <begin position="1135"/>
        <end position="1149"/>
    </location>
</feature>
<feature type="region of interest" description="Disordered" evidence="17">
    <location>
        <begin position="1047"/>
        <end position="1179"/>
    </location>
</feature>
<dbReference type="Gene3D" id="3.30.200.20">
    <property type="entry name" value="Phosphorylase Kinase, domain 1"/>
    <property type="match status" value="1"/>
</dbReference>
<feature type="compositionally biased region" description="Polar residues" evidence="17">
    <location>
        <begin position="1083"/>
        <end position="1095"/>
    </location>
</feature>
<feature type="compositionally biased region" description="Low complexity" evidence="17">
    <location>
        <begin position="1103"/>
        <end position="1113"/>
    </location>
</feature>
<dbReference type="InterPro" id="IPR058923">
    <property type="entry name" value="RCC1-like_dom"/>
</dbReference>
<evidence type="ECO:0000256" key="14">
    <source>
        <dbReference type="ARBA" id="ARBA00022842"/>
    </source>
</evidence>
<evidence type="ECO:0000256" key="17">
    <source>
        <dbReference type="SAM" id="MobiDB-lite"/>
    </source>
</evidence>
<keyword evidence="5" id="KW-0963">Cytoplasm</keyword>